<dbReference type="EMBL" id="JBHUCX010000028">
    <property type="protein sequence ID" value="MFD1675441.1"/>
    <property type="molecule type" value="Genomic_DNA"/>
</dbReference>
<gene>
    <name evidence="1" type="ORF">ACFSB2_12125</name>
</gene>
<organism evidence="1 2">
    <name type="scientific">Alicyclobacillus fodiniaquatilis</name>
    <dbReference type="NCBI Taxonomy" id="1661150"/>
    <lineage>
        <taxon>Bacteria</taxon>
        <taxon>Bacillati</taxon>
        <taxon>Bacillota</taxon>
        <taxon>Bacilli</taxon>
        <taxon>Bacillales</taxon>
        <taxon>Alicyclobacillaceae</taxon>
        <taxon>Alicyclobacillus</taxon>
    </lineage>
</organism>
<dbReference type="RefSeq" id="WP_377943312.1">
    <property type="nucleotide sequence ID" value="NZ_JBHUCX010000028.1"/>
</dbReference>
<proteinExistence type="predicted"/>
<reference evidence="2" key="1">
    <citation type="journal article" date="2019" name="Int. J. Syst. Evol. Microbiol.">
        <title>The Global Catalogue of Microorganisms (GCM) 10K type strain sequencing project: providing services to taxonomists for standard genome sequencing and annotation.</title>
        <authorList>
            <consortium name="The Broad Institute Genomics Platform"/>
            <consortium name="The Broad Institute Genome Sequencing Center for Infectious Disease"/>
            <person name="Wu L."/>
            <person name="Ma J."/>
        </authorList>
    </citation>
    <scope>NUCLEOTIDE SEQUENCE [LARGE SCALE GENOMIC DNA]</scope>
    <source>
        <strain evidence="2">CGMCC 1.12286</strain>
    </source>
</reference>
<comment type="caution">
    <text evidence="1">The sequence shown here is derived from an EMBL/GenBank/DDBJ whole genome shotgun (WGS) entry which is preliminary data.</text>
</comment>
<sequence length="95" mass="10298">MNMAYLQERGLYPFVIAEGEIGLCPKCPNTESGPANFCGQCGTKLVKHSPLSTYEALLGMIVDGDFATRITSDPRLFTVDEVLQISSEIERGAIA</sequence>
<evidence type="ECO:0000313" key="2">
    <source>
        <dbReference type="Proteomes" id="UP001597079"/>
    </source>
</evidence>
<keyword evidence="2" id="KW-1185">Reference proteome</keyword>
<dbReference type="Proteomes" id="UP001597079">
    <property type="component" value="Unassembled WGS sequence"/>
</dbReference>
<name>A0ABW4JIA1_9BACL</name>
<evidence type="ECO:0000313" key="1">
    <source>
        <dbReference type="EMBL" id="MFD1675441.1"/>
    </source>
</evidence>
<protein>
    <recommendedName>
        <fullName evidence="3">Zinc ribbon domain-containing protein</fullName>
    </recommendedName>
</protein>
<evidence type="ECO:0008006" key="3">
    <source>
        <dbReference type="Google" id="ProtNLM"/>
    </source>
</evidence>
<accession>A0ABW4JIA1</accession>